<gene>
    <name evidence="2" type="ORF">KDN34_11000</name>
</gene>
<protein>
    <submittedName>
        <fullName evidence="2">Uncharacterized protein</fullName>
    </submittedName>
</protein>
<evidence type="ECO:0000256" key="1">
    <source>
        <dbReference type="SAM" id="Coils"/>
    </source>
</evidence>
<keyword evidence="3" id="KW-1185">Reference proteome</keyword>
<reference evidence="2 3" key="1">
    <citation type="submission" date="2021-04" db="EMBL/GenBank/DDBJ databases">
        <title>Novel species identification of genus Shewanella.</title>
        <authorList>
            <person name="Liu G."/>
        </authorList>
    </citation>
    <scope>NUCLEOTIDE SEQUENCE [LARGE SCALE GENOMIC DNA]</scope>
    <source>
        <strain evidence="2 3">FJAT-54481</strain>
    </source>
</reference>
<dbReference type="EMBL" id="CP073587">
    <property type="protein sequence ID" value="QUN04776.1"/>
    <property type="molecule type" value="Genomic_DNA"/>
</dbReference>
<feature type="coiled-coil region" evidence="1">
    <location>
        <begin position="46"/>
        <end position="73"/>
    </location>
</feature>
<sequence>MNRLLLRKTNILPDDRQTLHKYGFSDPEIDRLRAWVMSNPWEINEVNEARQKIDEIKTHIAEIKEKLAEITATTPSLTLELNHLCKQFHESPRPSITEGFPFLEAEQQPNAIDAQHQLEDEFAMLEQCIDSYLTNCDSATLLSFHNITMEIKETTGKERLITGLRNIWSQKHPEDTAITGNKFLNFLAILFMSSDNKHAKAASPDAVKQWCINLRKSDFKSGKRLCFPLNIYIEEDGTETYLDSPPTIPE</sequence>
<dbReference type="Proteomes" id="UP000679575">
    <property type="component" value="Chromosome"/>
</dbReference>
<evidence type="ECO:0000313" key="2">
    <source>
        <dbReference type="EMBL" id="QUN04776.1"/>
    </source>
</evidence>
<organism evidence="2 3">
    <name type="scientific">Shewanella yunxiaonensis</name>
    <dbReference type="NCBI Taxonomy" id="2829809"/>
    <lineage>
        <taxon>Bacteria</taxon>
        <taxon>Pseudomonadati</taxon>
        <taxon>Pseudomonadota</taxon>
        <taxon>Gammaproteobacteria</taxon>
        <taxon>Alteromonadales</taxon>
        <taxon>Shewanellaceae</taxon>
        <taxon>Shewanella</taxon>
    </lineage>
</organism>
<accession>A0ABX7YRH2</accession>
<name>A0ABX7YRH2_9GAMM</name>
<dbReference type="RefSeq" id="WP_212593829.1">
    <property type="nucleotide sequence ID" value="NZ_CP073587.1"/>
</dbReference>
<evidence type="ECO:0000313" key="3">
    <source>
        <dbReference type="Proteomes" id="UP000679575"/>
    </source>
</evidence>
<proteinExistence type="predicted"/>
<keyword evidence="1" id="KW-0175">Coiled coil</keyword>